<keyword evidence="4" id="KW-0597">Phosphoprotein</keyword>
<dbReference type="Proteomes" id="UP000019804">
    <property type="component" value="Unassembled WGS sequence"/>
</dbReference>
<dbReference type="STRING" id="1388766.A0A017S198"/>
<dbReference type="RefSeq" id="XP_040634518.1">
    <property type="nucleotide sequence ID" value="XM_040783101.1"/>
</dbReference>
<keyword evidence="6 11" id="KW-0862">Zinc</keyword>
<dbReference type="AlphaFoldDB" id="A0A017S198"/>
<evidence type="ECO:0000259" key="12">
    <source>
        <dbReference type="SMART" id="SM00829"/>
    </source>
</evidence>
<evidence type="ECO:0000256" key="8">
    <source>
        <dbReference type="ARBA" id="ARBA00023002"/>
    </source>
</evidence>
<dbReference type="InterPro" id="IPR020843">
    <property type="entry name" value="ER"/>
</dbReference>
<dbReference type="Gene3D" id="3.40.50.720">
    <property type="entry name" value="NAD(P)-binding Rossmann-like Domain"/>
    <property type="match status" value="1"/>
</dbReference>
<dbReference type="CDD" id="cd05283">
    <property type="entry name" value="CAD1"/>
    <property type="match status" value="1"/>
</dbReference>
<evidence type="ECO:0000256" key="4">
    <source>
        <dbReference type="ARBA" id="ARBA00022553"/>
    </source>
</evidence>
<evidence type="ECO:0000256" key="6">
    <source>
        <dbReference type="ARBA" id="ARBA00022833"/>
    </source>
</evidence>
<accession>A0A017S198</accession>
<evidence type="ECO:0000256" key="10">
    <source>
        <dbReference type="ARBA" id="ARBA00050997"/>
    </source>
</evidence>
<evidence type="ECO:0000256" key="2">
    <source>
        <dbReference type="ARBA" id="ARBA00008072"/>
    </source>
</evidence>
<evidence type="ECO:0000256" key="5">
    <source>
        <dbReference type="ARBA" id="ARBA00022723"/>
    </source>
</evidence>
<dbReference type="GO" id="GO:0008270">
    <property type="term" value="F:zinc ion binding"/>
    <property type="evidence" value="ECO:0007669"/>
    <property type="project" value="InterPro"/>
</dbReference>
<evidence type="ECO:0000256" key="7">
    <source>
        <dbReference type="ARBA" id="ARBA00022857"/>
    </source>
</evidence>
<dbReference type="GO" id="GO:0006066">
    <property type="term" value="P:alcohol metabolic process"/>
    <property type="evidence" value="ECO:0007669"/>
    <property type="project" value="UniProtKB-ARBA"/>
</dbReference>
<comment type="cofactor">
    <cofactor evidence="1 11">
        <name>Zn(2+)</name>
        <dbReference type="ChEBI" id="CHEBI:29105"/>
    </cofactor>
</comment>
<dbReference type="PROSITE" id="PS00059">
    <property type="entry name" value="ADH_ZINC"/>
    <property type="match status" value="1"/>
</dbReference>
<dbReference type="EMBL" id="KK088452">
    <property type="protein sequence ID" value="EYE90828.1"/>
    <property type="molecule type" value="Genomic_DNA"/>
</dbReference>
<comment type="catalytic activity">
    <reaction evidence="10">
        <text>a primary alcohol + NADP(+) = an aldehyde + NADPH + H(+)</text>
        <dbReference type="Rhea" id="RHEA:15937"/>
        <dbReference type="ChEBI" id="CHEBI:15378"/>
        <dbReference type="ChEBI" id="CHEBI:15734"/>
        <dbReference type="ChEBI" id="CHEBI:17478"/>
        <dbReference type="ChEBI" id="CHEBI:57783"/>
        <dbReference type="ChEBI" id="CHEBI:58349"/>
        <dbReference type="EC" id="1.1.1.2"/>
    </reaction>
    <physiologicalReaction direction="left-to-right" evidence="10">
        <dbReference type="Rhea" id="RHEA:15938"/>
    </physiologicalReaction>
    <physiologicalReaction direction="right-to-left" evidence="10">
        <dbReference type="Rhea" id="RHEA:15939"/>
    </physiologicalReaction>
</comment>
<dbReference type="Pfam" id="PF00107">
    <property type="entry name" value="ADH_zinc_N"/>
    <property type="match status" value="1"/>
</dbReference>
<proteinExistence type="inferred from homology"/>
<evidence type="ECO:0000256" key="3">
    <source>
        <dbReference type="ARBA" id="ARBA00011738"/>
    </source>
</evidence>
<keyword evidence="8" id="KW-0560">Oxidoreductase</keyword>
<reference evidence="14" key="1">
    <citation type="journal article" date="2014" name="Nat. Commun.">
        <title>Genomic adaptations of the halophilic Dead Sea filamentous fungus Eurotium rubrum.</title>
        <authorList>
            <person name="Kis-Papo T."/>
            <person name="Weig A.R."/>
            <person name="Riley R."/>
            <person name="Persoh D."/>
            <person name="Salamov A."/>
            <person name="Sun H."/>
            <person name="Lipzen A."/>
            <person name="Wasser S.P."/>
            <person name="Rambold G."/>
            <person name="Grigoriev I.V."/>
            <person name="Nevo E."/>
        </authorList>
    </citation>
    <scope>NUCLEOTIDE SEQUENCE [LARGE SCALE GENOMIC DNA]</scope>
    <source>
        <strain evidence="14">CBS 135680</strain>
    </source>
</reference>
<dbReference type="InterPro" id="IPR011032">
    <property type="entry name" value="GroES-like_sf"/>
</dbReference>
<evidence type="ECO:0000313" key="13">
    <source>
        <dbReference type="EMBL" id="EYE90828.1"/>
    </source>
</evidence>
<evidence type="ECO:0000256" key="9">
    <source>
        <dbReference type="ARBA" id="ARBA00024074"/>
    </source>
</evidence>
<dbReference type="GeneID" id="63698225"/>
<dbReference type="FunFam" id="3.40.50.720:FF:000158">
    <property type="entry name" value="Zinc-binding alcohol dehydrogenase"/>
    <property type="match status" value="1"/>
</dbReference>
<dbReference type="Gene3D" id="3.90.180.10">
    <property type="entry name" value="Medium-chain alcohol dehydrogenases, catalytic domain"/>
    <property type="match status" value="1"/>
</dbReference>
<dbReference type="EC" id="1.1.1.2" evidence="9"/>
<dbReference type="InterPro" id="IPR013149">
    <property type="entry name" value="ADH-like_C"/>
</dbReference>
<dbReference type="SUPFAM" id="SSF50129">
    <property type="entry name" value="GroES-like"/>
    <property type="match status" value="1"/>
</dbReference>
<dbReference type="InterPro" id="IPR047109">
    <property type="entry name" value="CAD-like"/>
</dbReference>
<sequence>MSDYKFEGWVGLDKSAAEGQMVWQEFEPKSWEESDVDIKVSCCGICGSDLHTLRSGWGPTTYPCCVGHEIVGTVVRVGSQAEGNLKIGDRVGVGAQGESCQSRNGDCEECASGREQYCGNHFAGTYNGTFMNGGTSYGGYASYHRAPSRFVIKIPDELSSSEAAPMLCGGITTYSPLRQNGCGPGKRVGIIGVGGLGHYAIMFAKALGADRVVGMSRKSNKKEDALKLGADAYIATDEDAEWATKNTRTLDLIISTVSSSKMPILDYINLLRPSGTFIQLGNPEDGTLDIPIPALIMKGVKLGGSLIGSPSEIREMLQVAADKKVKSWIQEVPMKEANQAILDMDAGKARYRYVLVNDA</sequence>
<keyword evidence="5 11" id="KW-0479">Metal-binding</keyword>
<dbReference type="PANTHER" id="PTHR42683">
    <property type="entry name" value="ALDEHYDE REDUCTASE"/>
    <property type="match status" value="1"/>
</dbReference>
<dbReference type="OrthoDB" id="1879366at2759"/>
<name>A0A017S198_ASPRC</name>
<dbReference type="GO" id="GO:0008106">
    <property type="term" value="F:alcohol dehydrogenase (NADP+) activity"/>
    <property type="evidence" value="ECO:0007669"/>
    <property type="project" value="UniProtKB-EC"/>
</dbReference>
<feature type="domain" description="Enoyl reductase (ER)" evidence="12">
    <location>
        <begin position="19"/>
        <end position="355"/>
    </location>
</feature>
<evidence type="ECO:0000256" key="11">
    <source>
        <dbReference type="RuleBase" id="RU361277"/>
    </source>
</evidence>
<comment type="subunit">
    <text evidence="3">Homodimer.</text>
</comment>
<dbReference type="HOGENOM" id="CLU_026673_20_2_1"/>
<organism evidence="13 14">
    <name type="scientific">Aspergillus ruber (strain CBS 135680)</name>
    <dbReference type="NCBI Taxonomy" id="1388766"/>
    <lineage>
        <taxon>Eukaryota</taxon>
        <taxon>Fungi</taxon>
        <taxon>Dikarya</taxon>
        <taxon>Ascomycota</taxon>
        <taxon>Pezizomycotina</taxon>
        <taxon>Eurotiomycetes</taxon>
        <taxon>Eurotiomycetidae</taxon>
        <taxon>Eurotiales</taxon>
        <taxon>Aspergillaceae</taxon>
        <taxon>Aspergillus</taxon>
        <taxon>Aspergillus subgen. Aspergillus</taxon>
    </lineage>
</organism>
<dbReference type="InterPro" id="IPR013154">
    <property type="entry name" value="ADH-like_N"/>
</dbReference>
<gene>
    <name evidence="13" type="ORF">EURHEDRAFT_417006</name>
</gene>
<dbReference type="SUPFAM" id="SSF51735">
    <property type="entry name" value="NAD(P)-binding Rossmann-fold domains"/>
    <property type="match status" value="1"/>
</dbReference>
<keyword evidence="14" id="KW-1185">Reference proteome</keyword>
<dbReference type="SMART" id="SM00829">
    <property type="entry name" value="PKS_ER"/>
    <property type="match status" value="1"/>
</dbReference>
<dbReference type="InterPro" id="IPR002328">
    <property type="entry name" value="ADH_Zn_CS"/>
</dbReference>
<evidence type="ECO:0000256" key="1">
    <source>
        <dbReference type="ARBA" id="ARBA00001947"/>
    </source>
</evidence>
<dbReference type="Pfam" id="PF08240">
    <property type="entry name" value="ADH_N"/>
    <property type="match status" value="1"/>
</dbReference>
<protein>
    <recommendedName>
        <fullName evidence="9">alcohol dehydrogenase (NADP(+))</fullName>
        <ecNumber evidence="9">1.1.1.2</ecNumber>
    </recommendedName>
</protein>
<evidence type="ECO:0000313" key="14">
    <source>
        <dbReference type="Proteomes" id="UP000019804"/>
    </source>
</evidence>
<keyword evidence="7" id="KW-0521">NADP</keyword>
<dbReference type="InterPro" id="IPR036291">
    <property type="entry name" value="NAD(P)-bd_dom_sf"/>
</dbReference>
<comment type="similarity">
    <text evidence="2 11">Belongs to the zinc-containing alcohol dehydrogenase family.</text>
</comment>